<name>A0A7X4YPZ4_9BACL</name>
<evidence type="ECO:0000256" key="1">
    <source>
        <dbReference type="ARBA" id="ARBA00000085"/>
    </source>
</evidence>
<dbReference type="PANTHER" id="PTHR45453">
    <property type="entry name" value="PHOSPHATE REGULON SENSOR PROTEIN PHOR"/>
    <property type="match status" value="1"/>
</dbReference>
<accession>A0A7X4YPZ4</accession>
<dbReference type="PANTHER" id="PTHR45453:SF2">
    <property type="entry name" value="HISTIDINE KINASE"/>
    <property type="match status" value="1"/>
</dbReference>
<comment type="caution">
    <text evidence="15">The sequence shown here is derived from an EMBL/GenBank/DDBJ whole genome shotgun (WGS) entry which is preliminary data.</text>
</comment>
<evidence type="ECO:0000256" key="2">
    <source>
        <dbReference type="ARBA" id="ARBA00004651"/>
    </source>
</evidence>
<evidence type="ECO:0000256" key="9">
    <source>
        <dbReference type="ARBA" id="ARBA00022840"/>
    </source>
</evidence>
<organism evidence="15 16">
    <name type="scientific">Paenibacillus sacheonensis</name>
    <dbReference type="NCBI Taxonomy" id="742054"/>
    <lineage>
        <taxon>Bacteria</taxon>
        <taxon>Bacillati</taxon>
        <taxon>Bacillota</taxon>
        <taxon>Bacilli</taxon>
        <taxon>Bacillales</taxon>
        <taxon>Paenibacillaceae</taxon>
        <taxon>Paenibacillus</taxon>
    </lineage>
</organism>
<keyword evidence="16" id="KW-1185">Reference proteome</keyword>
<protein>
    <recommendedName>
        <fullName evidence="3">histidine kinase</fullName>
        <ecNumber evidence="3">2.7.13.3</ecNumber>
    </recommendedName>
</protein>
<dbReference type="SUPFAM" id="SSF55874">
    <property type="entry name" value="ATPase domain of HSP90 chaperone/DNA topoisomerase II/histidine kinase"/>
    <property type="match status" value="1"/>
</dbReference>
<comment type="subcellular location">
    <subcellularLocation>
        <location evidence="2">Cell membrane</location>
        <topology evidence="2">Multi-pass membrane protein</topology>
    </subcellularLocation>
</comment>
<sequence length="336" mass="38316">MKSWMIMVLLLLGLTDMLLLLDHGITIQLESIVYLNALYLLSCIIFFLWRFRRETRYYRALRALADDIQDDWVEALPEPDFARDELVNQALRAADLFYKQKLAESNTALRLENDYIASWVHEIKAPLTAMKLTIEGHPRDPVMSRIEAEWLRVYLLIDRQLYMSRLPALDKDYVLEPCGVRGMAKNEVRDMASWCMEKNIAVEFEGEEADVVTDRKWCRFIIRQILMNAVKYSPGGGTIRISVSVLPDGHVLLRMTDEGPGIPAHDLPRIFEKGFTGGNGRIHNAATGLGLYLARSVADKIGVTIEAKAGRSEGTEMRMLFTARNGFEAVRSEKME</sequence>
<dbReference type="InterPro" id="IPR036890">
    <property type="entry name" value="HATPase_C_sf"/>
</dbReference>
<dbReference type="GO" id="GO:0000155">
    <property type="term" value="F:phosphorelay sensor kinase activity"/>
    <property type="evidence" value="ECO:0007669"/>
    <property type="project" value="InterPro"/>
</dbReference>
<evidence type="ECO:0000256" key="5">
    <source>
        <dbReference type="ARBA" id="ARBA00022679"/>
    </source>
</evidence>
<dbReference type="PRINTS" id="PR00344">
    <property type="entry name" value="BCTRLSENSOR"/>
</dbReference>
<dbReference type="Pfam" id="PF02518">
    <property type="entry name" value="HATPase_c"/>
    <property type="match status" value="1"/>
</dbReference>
<feature type="domain" description="Histidine kinase" evidence="14">
    <location>
        <begin position="118"/>
        <end position="325"/>
    </location>
</feature>
<keyword evidence="9" id="KW-0067">ATP-binding</keyword>
<dbReference type="SMART" id="SM00387">
    <property type="entry name" value="HATPase_c"/>
    <property type="match status" value="1"/>
</dbReference>
<evidence type="ECO:0000256" key="3">
    <source>
        <dbReference type="ARBA" id="ARBA00012438"/>
    </source>
</evidence>
<keyword evidence="7" id="KW-0547">Nucleotide-binding</keyword>
<dbReference type="SUPFAM" id="SSF47384">
    <property type="entry name" value="Homodimeric domain of signal transducing histidine kinase"/>
    <property type="match status" value="1"/>
</dbReference>
<comment type="catalytic activity">
    <reaction evidence="1">
        <text>ATP + protein L-histidine = ADP + protein N-phospho-L-histidine.</text>
        <dbReference type="EC" id="2.7.13.3"/>
    </reaction>
</comment>
<keyword evidence="5" id="KW-0808">Transferase</keyword>
<keyword evidence="11" id="KW-0902">Two-component regulatory system</keyword>
<dbReference type="EMBL" id="JAAAMU010000007">
    <property type="protein sequence ID" value="NBC70345.1"/>
    <property type="molecule type" value="Genomic_DNA"/>
</dbReference>
<dbReference type="Gene3D" id="3.30.565.10">
    <property type="entry name" value="Histidine kinase-like ATPase, C-terminal domain"/>
    <property type="match status" value="1"/>
</dbReference>
<dbReference type="InterPro" id="IPR004358">
    <property type="entry name" value="Sig_transdc_His_kin-like_C"/>
</dbReference>
<evidence type="ECO:0000256" key="12">
    <source>
        <dbReference type="ARBA" id="ARBA00023136"/>
    </source>
</evidence>
<evidence type="ECO:0000256" key="8">
    <source>
        <dbReference type="ARBA" id="ARBA00022777"/>
    </source>
</evidence>
<dbReference type="InterPro" id="IPR050351">
    <property type="entry name" value="BphY/WalK/GraS-like"/>
</dbReference>
<dbReference type="OrthoDB" id="9780487at2"/>
<evidence type="ECO:0000259" key="14">
    <source>
        <dbReference type="PROSITE" id="PS50109"/>
    </source>
</evidence>
<evidence type="ECO:0000256" key="11">
    <source>
        <dbReference type="ARBA" id="ARBA00023012"/>
    </source>
</evidence>
<evidence type="ECO:0000256" key="7">
    <source>
        <dbReference type="ARBA" id="ARBA00022741"/>
    </source>
</evidence>
<reference evidence="15 16" key="1">
    <citation type="submission" date="2020-01" db="EMBL/GenBank/DDBJ databases">
        <title>Paenibacillus soybeanensis sp. nov. isolated from the nodules of soybean (Glycine max(L.) Merr).</title>
        <authorList>
            <person name="Wang H."/>
        </authorList>
    </citation>
    <scope>NUCLEOTIDE SEQUENCE [LARGE SCALE GENOMIC DNA]</scope>
    <source>
        <strain evidence="15 16">DSM 23054</strain>
    </source>
</reference>
<evidence type="ECO:0000256" key="13">
    <source>
        <dbReference type="SAM" id="Phobius"/>
    </source>
</evidence>
<feature type="transmembrane region" description="Helical" evidence="13">
    <location>
        <begin position="34"/>
        <end position="51"/>
    </location>
</feature>
<dbReference type="PROSITE" id="PS50109">
    <property type="entry name" value="HIS_KIN"/>
    <property type="match status" value="1"/>
</dbReference>
<keyword evidence="8 15" id="KW-0418">Kinase</keyword>
<dbReference type="AlphaFoldDB" id="A0A7X4YPZ4"/>
<evidence type="ECO:0000313" key="16">
    <source>
        <dbReference type="Proteomes" id="UP000558113"/>
    </source>
</evidence>
<keyword evidence="6 13" id="KW-0812">Transmembrane</keyword>
<evidence type="ECO:0000313" key="15">
    <source>
        <dbReference type="EMBL" id="NBC70345.1"/>
    </source>
</evidence>
<evidence type="ECO:0000256" key="6">
    <source>
        <dbReference type="ARBA" id="ARBA00022692"/>
    </source>
</evidence>
<dbReference type="GO" id="GO:0005524">
    <property type="term" value="F:ATP binding"/>
    <property type="evidence" value="ECO:0007669"/>
    <property type="project" value="UniProtKB-KW"/>
</dbReference>
<proteinExistence type="predicted"/>
<keyword evidence="10 13" id="KW-1133">Transmembrane helix</keyword>
<dbReference type="Proteomes" id="UP000558113">
    <property type="component" value="Unassembled WGS sequence"/>
</dbReference>
<dbReference type="InterPro" id="IPR005467">
    <property type="entry name" value="His_kinase_dom"/>
</dbReference>
<keyword evidence="4" id="KW-1003">Cell membrane</keyword>
<dbReference type="GO" id="GO:0005886">
    <property type="term" value="C:plasma membrane"/>
    <property type="evidence" value="ECO:0007669"/>
    <property type="project" value="UniProtKB-SubCell"/>
</dbReference>
<dbReference type="GO" id="GO:0016036">
    <property type="term" value="P:cellular response to phosphate starvation"/>
    <property type="evidence" value="ECO:0007669"/>
    <property type="project" value="TreeGrafter"/>
</dbReference>
<dbReference type="GO" id="GO:0004721">
    <property type="term" value="F:phosphoprotein phosphatase activity"/>
    <property type="evidence" value="ECO:0007669"/>
    <property type="project" value="TreeGrafter"/>
</dbReference>
<evidence type="ECO:0000256" key="10">
    <source>
        <dbReference type="ARBA" id="ARBA00022989"/>
    </source>
</evidence>
<evidence type="ECO:0000256" key="4">
    <source>
        <dbReference type="ARBA" id="ARBA00022475"/>
    </source>
</evidence>
<gene>
    <name evidence="15" type="ORF">GT003_15195</name>
</gene>
<dbReference type="InterPro" id="IPR036097">
    <property type="entry name" value="HisK_dim/P_sf"/>
</dbReference>
<keyword evidence="12 13" id="KW-0472">Membrane</keyword>
<dbReference type="EC" id="2.7.13.3" evidence="3"/>
<dbReference type="InterPro" id="IPR003594">
    <property type="entry name" value="HATPase_dom"/>
</dbReference>